<name>D6ZGB9_MOBCV</name>
<accession>D6ZGB9</accession>
<dbReference type="Proteomes" id="UP000006742">
    <property type="component" value="Chromosome"/>
</dbReference>
<evidence type="ECO:0000313" key="2">
    <source>
        <dbReference type="Proteomes" id="UP000006742"/>
    </source>
</evidence>
<protein>
    <submittedName>
        <fullName evidence="1">Uncharacterized protein</fullName>
    </submittedName>
</protein>
<gene>
    <name evidence="1" type="ordered locus">HMPREF0573_11358</name>
</gene>
<reference evidence="2" key="1">
    <citation type="submission" date="2010-03" db="EMBL/GenBank/DDBJ databases">
        <title>Complete sequence of Mobiluncus curtisii ATCC 43063.</title>
        <authorList>
            <person name="Muzny D."/>
            <person name="Qin X."/>
            <person name="Deng J."/>
            <person name="Jiang H."/>
            <person name="Liu Y."/>
            <person name="Qu J."/>
            <person name="Song X.-Z."/>
            <person name="Zhang L."/>
            <person name="Thornton R."/>
            <person name="Coyle M."/>
            <person name="Francisco L."/>
            <person name="Jackson L."/>
            <person name="Javaid M."/>
            <person name="Korchina V."/>
            <person name="Kovar C."/>
            <person name="Mata R."/>
            <person name="Mathew T."/>
            <person name="Ngo R."/>
            <person name="Nguyen L."/>
            <person name="Nguyen N."/>
            <person name="Okwuonu G."/>
            <person name="Ongeri F."/>
            <person name="Pham C."/>
            <person name="Simmons D."/>
            <person name="Wilczek-Boney K."/>
            <person name="Hale W."/>
            <person name="Jakkamsetti A."/>
            <person name="Pham P."/>
            <person name="Ruth R."/>
            <person name="San Lucas F."/>
            <person name="Warren J."/>
            <person name="Zhang J."/>
            <person name="Zhao Z."/>
            <person name="Zhou C."/>
            <person name="Zhu D."/>
            <person name="Lee S."/>
            <person name="Bess C."/>
            <person name="Blankenburg K."/>
            <person name="Forbes L."/>
            <person name="Fu Q."/>
            <person name="Gubbala S."/>
            <person name="Hirani K."/>
            <person name="Jayaseelan J.C."/>
            <person name="Lara F."/>
            <person name="Munidasa M."/>
            <person name="Palculict T."/>
            <person name="Patil S."/>
            <person name="Pu L.-L."/>
            <person name="Saada N."/>
            <person name="Tang L."/>
            <person name="Weissenberger G."/>
            <person name="Zhu Y."/>
            <person name="Hemphill L."/>
            <person name="Shang Y."/>
            <person name="Youmans B."/>
            <person name="Ayvaz T."/>
            <person name="Ross M."/>
            <person name="Santibanez J."/>
            <person name="Aqrawi P."/>
            <person name="Gross S."/>
            <person name="Joshi V."/>
            <person name="Fowler G."/>
            <person name="Nazareth L."/>
            <person name="Reid J."/>
            <person name="Worley K."/>
            <person name="Petrosino J."/>
            <person name="Highlander S."/>
            <person name="Gibbs R."/>
            <person name="Gibbs R."/>
        </authorList>
    </citation>
    <scope>NUCLEOTIDE SEQUENCE [LARGE SCALE GENOMIC DNA]</scope>
    <source>
        <strain evidence="2">ATCC 43063 / DSM 2711 / V125</strain>
    </source>
</reference>
<proteinExistence type="predicted"/>
<organism evidence="1 2">
    <name type="scientific">Mobiluncus curtisii (strain ATCC 43063 / DSM 2711 / V125)</name>
    <name type="common">Falcivibrio vaginalis</name>
    <dbReference type="NCBI Taxonomy" id="548479"/>
    <lineage>
        <taxon>Bacteria</taxon>
        <taxon>Bacillati</taxon>
        <taxon>Actinomycetota</taxon>
        <taxon>Actinomycetes</taxon>
        <taxon>Actinomycetales</taxon>
        <taxon>Actinomycetaceae</taxon>
        <taxon>Mobiluncus</taxon>
    </lineage>
</organism>
<sequence length="57" mass="6672">MAAISDPLDFISSSEQMGIQAANLMLYIWQRNFHVRQEPHPRAQFVLFDDFSCSRVR</sequence>
<dbReference type="STRING" id="548479.HMPREF0573_11358"/>
<dbReference type="KEGG" id="mcu:HMPREF0573_11358"/>
<dbReference type="EMBL" id="CP001992">
    <property type="protein sequence ID" value="ADI67677.1"/>
    <property type="molecule type" value="Genomic_DNA"/>
</dbReference>
<keyword evidence="2" id="KW-1185">Reference proteome</keyword>
<dbReference type="HOGENOM" id="CLU_2991758_0_0_11"/>
<dbReference type="AlphaFoldDB" id="D6ZGB9"/>
<evidence type="ECO:0000313" key="1">
    <source>
        <dbReference type="EMBL" id="ADI67677.1"/>
    </source>
</evidence>